<reference evidence="1" key="1">
    <citation type="submission" date="2019-03" db="EMBL/GenBank/DDBJ databases">
        <title>Single cell metagenomics reveals metabolic interactions within the superorganism composed of flagellate Streblomastix strix and complex community of Bacteroidetes bacteria on its surface.</title>
        <authorList>
            <person name="Treitli S.C."/>
            <person name="Kolisko M."/>
            <person name="Husnik F."/>
            <person name="Keeling P."/>
            <person name="Hampl V."/>
        </authorList>
    </citation>
    <scope>NUCLEOTIDE SEQUENCE</scope>
    <source>
        <strain evidence="1">STM</strain>
    </source>
</reference>
<feature type="non-terminal residue" evidence="1">
    <location>
        <position position="66"/>
    </location>
</feature>
<accession>A0A5J4PN89</accession>
<proteinExistence type="predicted"/>
<dbReference type="AlphaFoldDB" id="A0A5J4PN89"/>
<dbReference type="Gene3D" id="2.120.10.60">
    <property type="entry name" value="Tricorn protease N-terminal domain"/>
    <property type="match status" value="1"/>
</dbReference>
<gene>
    <name evidence="1" type="ORF">EZS27_037886</name>
</gene>
<organism evidence="1">
    <name type="scientific">termite gut metagenome</name>
    <dbReference type="NCBI Taxonomy" id="433724"/>
    <lineage>
        <taxon>unclassified sequences</taxon>
        <taxon>metagenomes</taxon>
        <taxon>organismal metagenomes</taxon>
    </lineage>
</organism>
<comment type="caution">
    <text evidence="1">The sequence shown here is derived from an EMBL/GenBank/DDBJ whole genome shotgun (WGS) entry which is preliminary data.</text>
</comment>
<protein>
    <submittedName>
        <fullName evidence="1">Uncharacterized protein</fullName>
    </submittedName>
</protein>
<dbReference type="EMBL" id="SNRY01007202">
    <property type="protein sequence ID" value="KAA6310895.1"/>
    <property type="molecule type" value="Genomic_DNA"/>
</dbReference>
<sequence>MLKILFFYIVMAVGLVFTAQAAEETRLLRFPATNGNEIVFTYAGDLYKVSVNGGEAIRLTSHVGNE</sequence>
<evidence type="ECO:0000313" key="1">
    <source>
        <dbReference type="EMBL" id="KAA6310895.1"/>
    </source>
</evidence>
<name>A0A5J4PN89_9ZZZZ</name>